<dbReference type="PRINTS" id="PR00452">
    <property type="entry name" value="SH3DOMAIN"/>
</dbReference>
<protein>
    <recommendedName>
        <fullName evidence="4">SH3 domain-containing protein</fullName>
    </recommendedName>
</protein>
<organism evidence="5 6">
    <name type="scientific">Exidia glandulosa HHB12029</name>
    <dbReference type="NCBI Taxonomy" id="1314781"/>
    <lineage>
        <taxon>Eukaryota</taxon>
        <taxon>Fungi</taxon>
        <taxon>Dikarya</taxon>
        <taxon>Basidiomycota</taxon>
        <taxon>Agaricomycotina</taxon>
        <taxon>Agaricomycetes</taxon>
        <taxon>Auriculariales</taxon>
        <taxon>Exidiaceae</taxon>
        <taxon>Exidia</taxon>
    </lineage>
</organism>
<proteinExistence type="predicted"/>
<dbReference type="InterPro" id="IPR050384">
    <property type="entry name" value="Endophilin_SH3RF"/>
</dbReference>
<name>A0A165H7T0_EXIGL</name>
<reference evidence="5 6" key="1">
    <citation type="journal article" date="2016" name="Mol. Biol. Evol.">
        <title>Comparative Genomics of Early-Diverging Mushroom-Forming Fungi Provides Insights into the Origins of Lignocellulose Decay Capabilities.</title>
        <authorList>
            <person name="Nagy L.G."/>
            <person name="Riley R."/>
            <person name="Tritt A."/>
            <person name="Adam C."/>
            <person name="Daum C."/>
            <person name="Floudas D."/>
            <person name="Sun H."/>
            <person name="Yadav J.S."/>
            <person name="Pangilinan J."/>
            <person name="Larsson K.H."/>
            <person name="Matsuura K."/>
            <person name="Barry K."/>
            <person name="Labutti K."/>
            <person name="Kuo R."/>
            <person name="Ohm R.A."/>
            <person name="Bhattacharya S.S."/>
            <person name="Shirouzu T."/>
            <person name="Yoshinaga Y."/>
            <person name="Martin F.M."/>
            <person name="Grigoriev I.V."/>
            <person name="Hibbett D.S."/>
        </authorList>
    </citation>
    <scope>NUCLEOTIDE SEQUENCE [LARGE SCALE GENOMIC DNA]</scope>
    <source>
        <strain evidence="5 6">HHB12029</strain>
    </source>
</reference>
<feature type="domain" description="SH3" evidence="4">
    <location>
        <begin position="72"/>
        <end position="133"/>
    </location>
</feature>
<dbReference type="SUPFAM" id="SSF50044">
    <property type="entry name" value="SH3-domain"/>
    <property type="match status" value="1"/>
</dbReference>
<dbReference type="InterPro" id="IPR036028">
    <property type="entry name" value="SH3-like_dom_sf"/>
</dbReference>
<evidence type="ECO:0000313" key="6">
    <source>
        <dbReference type="Proteomes" id="UP000077266"/>
    </source>
</evidence>
<dbReference type="Gene3D" id="3.30.710.10">
    <property type="entry name" value="Potassium Channel Kv1.1, Chain A"/>
    <property type="match status" value="1"/>
</dbReference>
<dbReference type="InterPro" id="IPR011333">
    <property type="entry name" value="SKP1/BTB/POZ_sf"/>
</dbReference>
<keyword evidence="1 2" id="KW-0728">SH3 domain</keyword>
<sequence length="419" mass="46656">MPVNASCPDSERNLKIDKHDVPLWIATNGYRYQDSTVTLQVREKEYIVSKSRLAQRSPVFRDMFQLPQPAALSKVAAVALYDYEAAEENEIDLHEGECIYNISKPSDDWWEGVSADGTQSGLFPSSYVKERTGCPAEDAMANPLDNVGEGPLEPPTVPATAAKPDKSTSHGVVTLDNDPAEFEHYLWMIHADILDFYEFTHQPASVAKCTKHLSIASIAHMYQSTRIANRSLGDAFTLLESRGSPHIDADLAALLVRTSSRWVDQPEVLVRTRTILKEAMRKKSADTFAVILVAEPLDDRELLGWGYYYLLLAGKSAWDQDKRMRPIDRRRLLAGAYTLAGRWQTASQEFPKAAVVPAGVIPWAIFDNIDTIAKSSSSSPGGAFGTSHSASVWSTKGDTLKREIERDLYKVFDPEMWSL</sequence>
<dbReference type="PROSITE" id="PS50002">
    <property type="entry name" value="SH3"/>
    <property type="match status" value="1"/>
</dbReference>
<evidence type="ECO:0000256" key="1">
    <source>
        <dbReference type="ARBA" id="ARBA00022443"/>
    </source>
</evidence>
<keyword evidence="6" id="KW-1185">Reference proteome</keyword>
<evidence type="ECO:0000313" key="5">
    <source>
        <dbReference type="EMBL" id="KZV91573.1"/>
    </source>
</evidence>
<dbReference type="OrthoDB" id="5971719at2759"/>
<dbReference type="InParanoid" id="A0A165H7T0"/>
<dbReference type="Proteomes" id="UP000077266">
    <property type="component" value="Unassembled WGS sequence"/>
</dbReference>
<dbReference type="STRING" id="1314781.A0A165H7T0"/>
<dbReference type="PANTHER" id="PTHR14167">
    <property type="entry name" value="SH3 DOMAIN-CONTAINING"/>
    <property type="match status" value="1"/>
</dbReference>
<gene>
    <name evidence="5" type="ORF">EXIGLDRAFT_837046</name>
</gene>
<accession>A0A165H7T0</accession>
<evidence type="ECO:0000259" key="4">
    <source>
        <dbReference type="PROSITE" id="PS50002"/>
    </source>
</evidence>
<dbReference type="SUPFAM" id="SSF54695">
    <property type="entry name" value="POZ domain"/>
    <property type="match status" value="1"/>
</dbReference>
<evidence type="ECO:0000256" key="3">
    <source>
        <dbReference type="SAM" id="MobiDB-lite"/>
    </source>
</evidence>
<dbReference type="SMART" id="SM00326">
    <property type="entry name" value="SH3"/>
    <property type="match status" value="1"/>
</dbReference>
<feature type="region of interest" description="Disordered" evidence="3">
    <location>
        <begin position="138"/>
        <end position="171"/>
    </location>
</feature>
<evidence type="ECO:0000256" key="2">
    <source>
        <dbReference type="PROSITE-ProRule" id="PRU00192"/>
    </source>
</evidence>
<dbReference type="Gene3D" id="2.30.30.40">
    <property type="entry name" value="SH3 Domains"/>
    <property type="match status" value="1"/>
</dbReference>
<dbReference type="Pfam" id="PF00018">
    <property type="entry name" value="SH3_1"/>
    <property type="match status" value="1"/>
</dbReference>
<dbReference type="InterPro" id="IPR001452">
    <property type="entry name" value="SH3_domain"/>
</dbReference>
<dbReference type="AlphaFoldDB" id="A0A165H7T0"/>
<dbReference type="EMBL" id="KV426025">
    <property type="protein sequence ID" value="KZV91573.1"/>
    <property type="molecule type" value="Genomic_DNA"/>
</dbReference>